<evidence type="ECO:0000259" key="9">
    <source>
        <dbReference type="PROSITE" id="PS50929"/>
    </source>
</evidence>
<feature type="region of interest" description="Disordered" evidence="6">
    <location>
        <begin position="1"/>
        <end position="194"/>
    </location>
</feature>
<feature type="compositionally biased region" description="Basic and acidic residues" evidence="6">
    <location>
        <begin position="668"/>
        <end position="679"/>
    </location>
</feature>
<dbReference type="SUPFAM" id="SSF90123">
    <property type="entry name" value="ABC transporter transmembrane region"/>
    <property type="match status" value="1"/>
</dbReference>
<dbReference type="PANTHER" id="PTHR11384">
    <property type="entry name" value="ATP-BINDING CASSETTE, SUB-FAMILY D MEMBER"/>
    <property type="match status" value="1"/>
</dbReference>
<proteinExistence type="inferred from homology"/>
<feature type="compositionally biased region" description="Basic residues" evidence="6">
    <location>
        <begin position="734"/>
        <end position="751"/>
    </location>
</feature>
<dbReference type="Pfam" id="PF00005">
    <property type="entry name" value="ABC_tran"/>
    <property type="match status" value="1"/>
</dbReference>
<dbReference type="Gene3D" id="1.20.1560.10">
    <property type="entry name" value="ABC transporter type 1, transmembrane domain"/>
    <property type="match status" value="1"/>
</dbReference>
<evidence type="ECO:0000313" key="10">
    <source>
        <dbReference type="EMBL" id="KXS09166.1"/>
    </source>
</evidence>
<dbReference type="GO" id="GO:0016887">
    <property type="term" value="F:ATP hydrolysis activity"/>
    <property type="evidence" value="ECO:0007669"/>
    <property type="project" value="InterPro"/>
</dbReference>
<dbReference type="PANTHER" id="PTHR11384:SF59">
    <property type="entry name" value="LYSOSOMAL COBALAMIN TRANSPORTER ABCD4"/>
    <property type="match status" value="1"/>
</dbReference>
<dbReference type="InterPro" id="IPR011527">
    <property type="entry name" value="ABC1_TM_dom"/>
</dbReference>
<evidence type="ECO:0000256" key="7">
    <source>
        <dbReference type="SAM" id="Phobius"/>
    </source>
</evidence>
<keyword evidence="3 7" id="KW-0812">Transmembrane</keyword>
<dbReference type="InterPro" id="IPR036640">
    <property type="entry name" value="ABC1_TM_sf"/>
</dbReference>
<name>A0A138ZXC9_GONPJ</name>
<protein>
    <recommendedName>
        <fullName evidence="12">ABC transmembrane type-1 domain-containing protein</fullName>
    </recommendedName>
</protein>
<dbReference type="Pfam" id="PF06472">
    <property type="entry name" value="ABC_membrane_2"/>
    <property type="match status" value="1"/>
</dbReference>
<feature type="region of interest" description="Disordered" evidence="6">
    <location>
        <begin position="611"/>
        <end position="766"/>
    </location>
</feature>
<feature type="compositionally biased region" description="Acidic residues" evidence="6">
    <location>
        <begin position="27"/>
        <end position="38"/>
    </location>
</feature>
<reference evidence="10 11" key="1">
    <citation type="journal article" date="2015" name="Genome Biol. Evol.">
        <title>Phylogenomic analyses indicate that early fungi evolved digesting cell walls of algal ancestors of land plants.</title>
        <authorList>
            <person name="Chang Y."/>
            <person name="Wang S."/>
            <person name="Sekimoto S."/>
            <person name="Aerts A.L."/>
            <person name="Choi C."/>
            <person name="Clum A."/>
            <person name="LaButti K.M."/>
            <person name="Lindquist E.A."/>
            <person name="Yee Ngan C."/>
            <person name="Ohm R.A."/>
            <person name="Salamov A.A."/>
            <person name="Grigoriev I.V."/>
            <person name="Spatafora J.W."/>
            <person name="Berbee M.L."/>
        </authorList>
    </citation>
    <scope>NUCLEOTIDE SEQUENCE [LARGE SCALE GENOMIC DNA]</scope>
    <source>
        <strain evidence="10 11">JEL478</strain>
    </source>
</reference>
<keyword evidence="11" id="KW-1185">Reference proteome</keyword>
<dbReference type="GO" id="GO:0005778">
    <property type="term" value="C:peroxisomal membrane"/>
    <property type="evidence" value="ECO:0007669"/>
    <property type="project" value="TreeGrafter"/>
</dbReference>
<evidence type="ECO:0008006" key="12">
    <source>
        <dbReference type="Google" id="ProtNLM"/>
    </source>
</evidence>
<dbReference type="OrthoDB" id="422637at2759"/>
<dbReference type="GO" id="GO:0005324">
    <property type="term" value="F:long-chain fatty acid transmembrane transporter activity"/>
    <property type="evidence" value="ECO:0007669"/>
    <property type="project" value="TreeGrafter"/>
</dbReference>
<dbReference type="GO" id="GO:0005524">
    <property type="term" value="F:ATP binding"/>
    <property type="evidence" value="ECO:0007669"/>
    <property type="project" value="InterPro"/>
</dbReference>
<dbReference type="GO" id="GO:0006635">
    <property type="term" value="P:fatty acid beta-oxidation"/>
    <property type="evidence" value="ECO:0007669"/>
    <property type="project" value="TreeGrafter"/>
</dbReference>
<feature type="compositionally biased region" description="Polar residues" evidence="6">
    <location>
        <begin position="102"/>
        <end position="112"/>
    </location>
</feature>
<comment type="similarity">
    <text evidence="1">Belongs to the ABC transporter superfamily. ABCD family. Peroxisomal fatty acyl CoA transporter (TC 3.A.1.203) subfamily.</text>
</comment>
<accession>A0A138ZXC9</accession>
<keyword evidence="2" id="KW-0813">Transport</keyword>
<feature type="compositionally biased region" description="Basic and acidic residues" evidence="6">
    <location>
        <begin position="634"/>
        <end position="645"/>
    </location>
</feature>
<dbReference type="PROSITE" id="PS50893">
    <property type="entry name" value="ABC_TRANSPORTER_2"/>
    <property type="match status" value="1"/>
</dbReference>
<dbReference type="InterPro" id="IPR027417">
    <property type="entry name" value="P-loop_NTPase"/>
</dbReference>
<dbReference type="EMBL" id="KQ965885">
    <property type="protein sequence ID" value="KXS09166.1"/>
    <property type="molecule type" value="Genomic_DNA"/>
</dbReference>
<evidence type="ECO:0000313" key="11">
    <source>
        <dbReference type="Proteomes" id="UP000070544"/>
    </source>
</evidence>
<feature type="domain" description="ABC transmembrane type-1" evidence="9">
    <location>
        <begin position="348"/>
        <end position="520"/>
    </location>
</feature>
<dbReference type="Gene3D" id="3.40.50.300">
    <property type="entry name" value="P-loop containing nucleotide triphosphate hydrolases"/>
    <property type="match status" value="1"/>
</dbReference>
<evidence type="ECO:0000256" key="6">
    <source>
        <dbReference type="SAM" id="MobiDB-lite"/>
    </source>
</evidence>
<dbReference type="GO" id="GO:0042760">
    <property type="term" value="P:very long-chain fatty acid catabolic process"/>
    <property type="evidence" value="ECO:0007669"/>
    <property type="project" value="TreeGrafter"/>
</dbReference>
<dbReference type="PROSITE" id="PS50929">
    <property type="entry name" value="ABC_TM1F"/>
    <property type="match status" value="1"/>
</dbReference>
<gene>
    <name evidence="10" type="ORF">M427DRAFT_64704</name>
</gene>
<feature type="compositionally biased region" description="Polar residues" evidence="6">
    <location>
        <begin position="586"/>
        <end position="597"/>
    </location>
</feature>
<keyword evidence="4 7" id="KW-1133">Transmembrane helix</keyword>
<dbReference type="PROSITE" id="PS00211">
    <property type="entry name" value="ABC_TRANSPORTER_1"/>
    <property type="match status" value="1"/>
</dbReference>
<evidence type="ECO:0000256" key="4">
    <source>
        <dbReference type="ARBA" id="ARBA00022989"/>
    </source>
</evidence>
<evidence type="ECO:0000256" key="3">
    <source>
        <dbReference type="ARBA" id="ARBA00022692"/>
    </source>
</evidence>
<dbReference type="GO" id="GO:0140359">
    <property type="term" value="F:ABC-type transporter activity"/>
    <property type="evidence" value="ECO:0007669"/>
    <property type="project" value="InterPro"/>
</dbReference>
<feature type="transmembrane region" description="Helical" evidence="7">
    <location>
        <begin position="262"/>
        <end position="286"/>
    </location>
</feature>
<dbReference type="InterPro" id="IPR050835">
    <property type="entry name" value="ABC_transporter_sub-D"/>
</dbReference>
<sequence length="1168" mass="126541">MNFGKRTAGVDSPAEDDFPPLFANPADDPEEEEDDELTESSRLLRSAGIPLPSSGSPVASAPTSRSRFPFDFRLPQPIPKRTSSQSSNLSTSLSTQRDLINPPTSAHQTDQHSGFVLFPTESPDSRTSLVDRPHKPHPGSTSTLVGSRPGSAASPTIKHYRESRPPSGVFEGSQGRGRRGGTGPADGSAQTSKRNTQKLALDRTFLSRLGAVLALLFRDRRLVLAYVAHILVSCATEIAYYFSGTTTSRYYVVLNNKDWGGFVLVTVYSMLLFLAVALLKAGVRWIGGYFALRGRRILSTYLTDLYVSEKNLYRITRILGAKDPSDENDLGTDGNGNSDVVRVDNPEQRITQDVEGVMEMLRIILEKLIITPLTVIYYTYRTFTVSGIVGPVAIYSYFIISSLATRYLLAPLVPLIFRKQQLEGDYRFLHTHVRTNAEPIAVLGGEGTERHHLSNSLETLLAWQRKVVDKDAVLKIGTEFVGYMGSILTYVTVAVPIFAGQYDDLPASELSGLISLNSYVCMYLVFKFTEIITMAEQISDVAGYVSRIGHLMEACHEPLIPTKPPTDGANEGVAHSSHDGGDSVRPSGTPTSPVPASQLSRAAVRAAGMTPGATTLPLNGFPSSDAPARKPRPSRSDDSGHRRSESVLIQMDQPESRRNSISESVPDVVDHIDSPTDAKRPHRSSKPTASAPGSGRLGHRHTDSDGAFSAGSGPDEPNKPALRNVQIVGAGSAPKRRATTSQRHRLPRRQRGSPSRSPPNEAFGPLAQLRMPQSSSYSGSLQDTPFKGLAEHLTKLEAPDHLPDSPNRMPRARMARGIMSPEEERRRMLPGPASSSHTSDDASEVISGAHVPPPPPPPAPLVDLVGLVVSSPTEPPRILLKSVNLHLSVKDRVLLSGKNGAGKTSLLRTIRGLWRPGGGQIRIAGSLNGKIGVDGTIVFAADGTTSLTAPQEPSRDSFSVLRDPPVPIIFLPQQPYIAPCSVRDQVTYPLRSHSIDRPLISDPALSALLRSAAMPDLVERCRGADTPLSVEEWERVMSPGERQKVCLARAAWRLGWEERRAAGVYGTVDELDALMEFDGEEVAAGAGRRSAGFVFMDEATSSIDPPTAHQILHSLFVSRGIGWLRIAHGDRVKEWNEGVWTVEPGGSVTVSVEPGVRAVGVPQFSLMD</sequence>
<dbReference type="Proteomes" id="UP000070544">
    <property type="component" value="Unassembled WGS sequence"/>
</dbReference>
<dbReference type="SUPFAM" id="SSF52540">
    <property type="entry name" value="P-loop containing nucleoside triphosphate hydrolases"/>
    <property type="match status" value="1"/>
</dbReference>
<dbReference type="InterPro" id="IPR017871">
    <property type="entry name" value="ABC_transporter-like_CS"/>
</dbReference>
<feature type="compositionally biased region" description="Low complexity" evidence="6">
    <location>
        <begin position="82"/>
        <end position="96"/>
    </location>
</feature>
<keyword evidence="5 7" id="KW-0472">Membrane</keyword>
<dbReference type="STRING" id="1344416.A0A138ZXC9"/>
<dbReference type="GO" id="GO:0015910">
    <property type="term" value="P:long-chain fatty acid import into peroxisome"/>
    <property type="evidence" value="ECO:0007669"/>
    <property type="project" value="TreeGrafter"/>
</dbReference>
<feature type="domain" description="ABC transporter" evidence="8">
    <location>
        <begin position="862"/>
        <end position="1144"/>
    </location>
</feature>
<evidence type="ECO:0000256" key="1">
    <source>
        <dbReference type="ARBA" id="ARBA00008575"/>
    </source>
</evidence>
<feature type="region of interest" description="Disordered" evidence="6">
    <location>
        <begin position="818"/>
        <end position="849"/>
    </location>
</feature>
<feature type="region of interest" description="Disordered" evidence="6">
    <location>
        <begin position="558"/>
        <end position="597"/>
    </location>
</feature>
<feature type="compositionally biased region" description="Polar residues" evidence="6">
    <location>
        <begin position="53"/>
        <end position="66"/>
    </location>
</feature>
<feature type="transmembrane region" description="Helical" evidence="7">
    <location>
        <begin position="223"/>
        <end position="242"/>
    </location>
</feature>
<dbReference type="AlphaFoldDB" id="A0A138ZXC9"/>
<evidence type="ECO:0000256" key="5">
    <source>
        <dbReference type="ARBA" id="ARBA00023136"/>
    </source>
</evidence>
<dbReference type="InterPro" id="IPR003439">
    <property type="entry name" value="ABC_transporter-like_ATP-bd"/>
</dbReference>
<dbReference type="GO" id="GO:0007031">
    <property type="term" value="P:peroxisome organization"/>
    <property type="evidence" value="ECO:0007669"/>
    <property type="project" value="TreeGrafter"/>
</dbReference>
<organism evidence="10 11">
    <name type="scientific">Gonapodya prolifera (strain JEL478)</name>
    <name type="common">Monoblepharis prolifera</name>
    <dbReference type="NCBI Taxonomy" id="1344416"/>
    <lineage>
        <taxon>Eukaryota</taxon>
        <taxon>Fungi</taxon>
        <taxon>Fungi incertae sedis</taxon>
        <taxon>Chytridiomycota</taxon>
        <taxon>Chytridiomycota incertae sedis</taxon>
        <taxon>Monoblepharidomycetes</taxon>
        <taxon>Monoblepharidales</taxon>
        <taxon>Gonapodyaceae</taxon>
        <taxon>Gonapodya</taxon>
    </lineage>
</organism>
<feature type="transmembrane region" description="Helical" evidence="7">
    <location>
        <begin position="392"/>
        <end position="417"/>
    </location>
</feature>
<evidence type="ECO:0000259" key="8">
    <source>
        <dbReference type="PROSITE" id="PS50893"/>
    </source>
</evidence>
<evidence type="ECO:0000256" key="2">
    <source>
        <dbReference type="ARBA" id="ARBA00022448"/>
    </source>
</evidence>